<feature type="coiled-coil region" evidence="1">
    <location>
        <begin position="163"/>
        <end position="190"/>
    </location>
</feature>
<dbReference type="InterPro" id="IPR011055">
    <property type="entry name" value="Dup_hybrid_motif"/>
</dbReference>
<dbReference type="Proteomes" id="UP000178534">
    <property type="component" value="Unassembled WGS sequence"/>
</dbReference>
<organism evidence="3 4">
    <name type="scientific">Candidatus Lloydbacteria bacterium RIFCSPLOWO2_01_FULL_50_20</name>
    <dbReference type="NCBI Taxonomy" id="1798665"/>
    <lineage>
        <taxon>Bacteria</taxon>
        <taxon>Candidatus Lloydiibacteriota</taxon>
    </lineage>
</organism>
<dbReference type="EMBL" id="MHLP01000004">
    <property type="protein sequence ID" value="OGZ13734.1"/>
    <property type="molecule type" value="Genomic_DNA"/>
</dbReference>
<accession>A0A1G2DJ91</accession>
<keyword evidence="1" id="KW-0175">Coiled coil</keyword>
<name>A0A1G2DJ91_9BACT</name>
<dbReference type="CDD" id="cd12797">
    <property type="entry name" value="M23_peptidase"/>
    <property type="match status" value="1"/>
</dbReference>
<dbReference type="Gene3D" id="2.70.70.10">
    <property type="entry name" value="Glucose Permease (Domain IIA)"/>
    <property type="match status" value="1"/>
</dbReference>
<dbReference type="GO" id="GO:0004222">
    <property type="term" value="F:metalloendopeptidase activity"/>
    <property type="evidence" value="ECO:0007669"/>
    <property type="project" value="TreeGrafter"/>
</dbReference>
<dbReference type="STRING" id="1798665.A2942_02050"/>
<comment type="caution">
    <text evidence="3">The sequence shown here is derived from an EMBL/GenBank/DDBJ whole genome shotgun (WGS) entry which is preliminary data.</text>
</comment>
<sequence length="417" mass="45657">MLAVLSVLLFWNGPTVTAQTSRVDELKQSISDNQSEIERLEAEIADYKMRLNNLGTQKKTLQNAIQTLDLTRAKLSKDIELTQAKIVRTNSNIAQVSGNISQKNFQIEKNKTAVGNTLKQINEMDSVGLLEITLGSESLSDFLMEIDDLARLQASLSENIKSLVRLTSELNEQKTAYQKNQQELLALKSQLADQKAVADSQRRQQSTLLTQTKSKESNFAKLLTEKEARKKLAESEIANFEAQLKAEIDRRSFPPPGTKVLAYPLDDVFVTQKFGRTVDSVRLYVSGTHNGMDFRATPGTPIKASAAGTVVGTGDTDLACRGASYGKWVLIRHQNGLSTLYAHLDLIKASKGQQVSAGEIIGYSGSTGYATGPHLHFTVYVASAVEIVNLPSKSCPGAVFNMPVAPSQGYLDPLDYL</sequence>
<evidence type="ECO:0000313" key="3">
    <source>
        <dbReference type="EMBL" id="OGZ13734.1"/>
    </source>
</evidence>
<gene>
    <name evidence="3" type="ORF">A2942_02050</name>
</gene>
<evidence type="ECO:0000256" key="1">
    <source>
        <dbReference type="SAM" id="Coils"/>
    </source>
</evidence>
<dbReference type="AlphaFoldDB" id="A0A1G2DJ91"/>
<reference evidence="3 4" key="1">
    <citation type="journal article" date="2016" name="Nat. Commun.">
        <title>Thousands of microbial genomes shed light on interconnected biogeochemical processes in an aquifer system.</title>
        <authorList>
            <person name="Anantharaman K."/>
            <person name="Brown C.T."/>
            <person name="Hug L.A."/>
            <person name="Sharon I."/>
            <person name="Castelle C.J."/>
            <person name="Probst A.J."/>
            <person name="Thomas B.C."/>
            <person name="Singh A."/>
            <person name="Wilkins M.J."/>
            <person name="Karaoz U."/>
            <person name="Brodie E.L."/>
            <person name="Williams K.H."/>
            <person name="Hubbard S.S."/>
            <person name="Banfield J.F."/>
        </authorList>
    </citation>
    <scope>NUCLEOTIDE SEQUENCE [LARGE SCALE GENOMIC DNA]</scope>
</reference>
<dbReference type="SUPFAM" id="SSF51261">
    <property type="entry name" value="Duplicated hybrid motif"/>
    <property type="match status" value="1"/>
</dbReference>
<dbReference type="Gene3D" id="6.10.250.3150">
    <property type="match status" value="1"/>
</dbReference>
<feature type="coiled-coil region" evidence="1">
    <location>
        <begin position="223"/>
        <end position="250"/>
    </location>
</feature>
<dbReference type="Pfam" id="PF01551">
    <property type="entry name" value="Peptidase_M23"/>
    <property type="match status" value="1"/>
</dbReference>
<evidence type="ECO:0000313" key="4">
    <source>
        <dbReference type="Proteomes" id="UP000178534"/>
    </source>
</evidence>
<dbReference type="InterPro" id="IPR050570">
    <property type="entry name" value="Cell_wall_metabolism_enzyme"/>
</dbReference>
<dbReference type="PANTHER" id="PTHR21666:SF270">
    <property type="entry name" value="MUREIN HYDROLASE ACTIVATOR ENVC"/>
    <property type="match status" value="1"/>
</dbReference>
<protein>
    <recommendedName>
        <fullName evidence="2">M23ase beta-sheet core domain-containing protein</fullName>
    </recommendedName>
</protein>
<feature type="coiled-coil region" evidence="1">
    <location>
        <begin position="23"/>
        <end position="64"/>
    </location>
</feature>
<dbReference type="InterPro" id="IPR016047">
    <property type="entry name" value="M23ase_b-sheet_dom"/>
</dbReference>
<evidence type="ECO:0000259" key="2">
    <source>
        <dbReference type="Pfam" id="PF01551"/>
    </source>
</evidence>
<proteinExistence type="predicted"/>
<dbReference type="PANTHER" id="PTHR21666">
    <property type="entry name" value="PEPTIDASE-RELATED"/>
    <property type="match status" value="1"/>
</dbReference>
<feature type="domain" description="M23ase beta-sheet core" evidence="2">
    <location>
        <begin position="288"/>
        <end position="381"/>
    </location>
</feature>